<evidence type="ECO:0000256" key="1">
    <source>
        <dbReference type="SAM" id="MobiDB-lite"/>
    </source>
</evidence>
<protein>
    <submittedName>
        <fullName evidence="2">Spore protease YyaC</fullName>
    </submittedName>
</protein>
<gene>
    <name evidence="2" type="primary">yyaC</name>
    <name evidence="2" type="ORF">LJD61_19295</name>
</gene>
<evidence type="ECO:0000313" key="2">
    <source>
        <dbReference type="EMBL" id="MCQ1531666.1"/>
    </source>
</evidence>
<reference evidence="2 3" key="1">
    <citation type="submission" date="2021-10" db="EMBL/GenBank/DDBJ databases">
        <title>Lutispora strain m25 sp. nov., a thermophilic, non-spore-forming bacterium isolated from a lab-scale methanogenic bioreactor digesting anaerobic sludge.</title>
        <authorList>
            <person name="El Houari A."/>
            <person name="Mcdonald J."/>
        </authorList>
    </citation>
    <scope>NUCLEOTIDE SEQUENCE [LARGE SCALE GENOMIC DNA]</scope>
    <source>
        <strain evidence="3">m25</strain>
    </source>
</reference>
<dbReference type="Pfam" id="PF06866">
    <property type="entry name" value="DUF1256"/>
    <property type="match status" value="1"/>
</dbReference>
<dbReference type="Proteomes" id="UP001651880">
    <property type="component" value="Unassembled WGS sequence"/>
</dbReference>
<feature type="region of interest" description="Disordered" evidence="1">
    <location>
        <begin position="188"/>
        <end position="220"/>
    </location>
</feature>
<comment type="caution">
    <text evidence="2">The sequence shown here is derived from an EMBL/GenBank/DDBJ whole genome shotgun (WGS) entry which is preliminary data.</text>
</comment>
<keyword evidence="2" id="KW-0378">Hydrolase</keyword>
<keyword evidence="2" id="KW-0645">Protease</keyword>
<name>A0ABT1NN04_9FIRM</name>
<dbReference type="EMBL" id="JAJEKE010000027">
    <property type="protein sequence ID" value="MCQ1531666.1"/>
    <property type="molecule type" value="Genomic_DNA"/>
</dbReference>
<dbReference type="InterPro" id="IPR009665">
    <property type="entry name" value="YyaC"/>
</dbReference>
<dbReference type="RefSeq" id="WP_255229223.1">
    <property type="nucleotide sequence ID" value="NZ_JAJEKE010000027.1"/>
</dbReference>
<dbReference type="GO" id="GO:0006508">
    <property type="term" value="P:proteolysis"/>
    <property type="evidence" value="ECO:0007669"/>
    <property type="project" value="UniProtKB-KW"/>
</dbReference>
<proteinExistence type="predicted"/>
<sequence>MSLYEKSVDVSKPFSFIYFSSYFEEIFKKNYNDNYTDTVLLCIGTDRSTGDCLGPLVGHKLKDMKLKNVHIYGSLDEPVHAKNLKDYIDKLNLFPNPFVIAIDACLGKIDRVGFINVREGPLFPGAGVNKALPSVGNISITGIVNVCGFMEVMVLQNTRLSLVMNLANVISGGIRYSLWKRFGPKRSSATGLQDLPMDRPEPMAPDISDYEYSFGPTAST</sequence>
<dbReference type="SUPFAM" id="SSF53163">
    <property type="entry name" value="HybD-like"/>
    <property type="match status" value="1"/>
</dbReference>
<dbReference type="InterPro" id="IPR023430">
    <property type="entry name" value="Pept_HybD-like_dom_sf"/>
</dbReference>
<dbReference type="GO" id="GO:0008233">
    <property type="term" value="F:peptidase activity"/>
    <property type="evidence" value="ECO:0007669"/>
    <property type="project" value="UniProtKB-KW"/>
</dbReference>
<evidence type="ECO:0000313" key="3">
    <source>
        <dbReference type="Proteomes" id="UP001651880"/>
    </source>
</evidence>
<accession>A0ABT1NN04</accession>
<organism evidence="2 3">
    <name type="scientific">Lutispora saccharofermentans</name>
    <dbReference type="NCBI Taxonomy" id="3024236"/>
    <lineage>
        <taxon>Bacteria</taxon>
        <taxon>Bacillati</taxon>
        <taxon>Bacillota</taxon>
        <taxon>Clostridia</taxon>
        <taxon>Lutisporales</taxon>
        <taxon>Lutisporaceae</taxon>
        <taxon>Lutispora</taxon>
    </lineage>
</organism>
<dbReference type="NCBIfam" id="TIGR02841">
    <property type="entry name" value="spore_YyaC"/>
    <property type="match status" value="1"/>
</dbReference>
<keyword evidence="3" id="KW-1185">Reference proteome</keyword>